<proteinExistence type="predicted"/>
<dbReference type="AlphaFoldDB" id="A0A9P3CAI7"/>
<sequence length="235" mass="25437">MAYISCNAVTGATDDEAVPLKSINASLSSQHLLSCDPKGALQHTQTRSAATSINDLPAEMRNQIYENVAMVIREDTTDWILCLLSAKRQTHREAGLIILRSKAFSFAITTSLSITEGGSCDGLRHRLASIPNVVANSACRIATYLEDLTDISILSLALVILTVVRSERTIDVGRIRLTMKEAAMGKHGCVMSEDDRKVAGEIFHQMLQLCLEEADALAANGLPLTIKRASESSHA</sequence>
<protein>
    <submittedName>
        <fullName evidence="1">Uncharacterized protein</fullName>
    </submittedName>
</protein>
<evidence type="ECO:0000313" key="2">
    <source>
        <dbReference type="Proteomes" id="UP000825890"/>
    </source>
</evidence>
<dbReference type="EMBL" id="BOLY01000001">
    <property type="protein sequence ID" value="GIZ37792.1"/>
    <property type="molecule type" value="Genomic_DNA"/>
</dbReference>
<dbReference type="Proteomes" id="UP000825890">
    <property type="component" value="Unassembled WGS sequence"/>
</dbReference>
<keyword evidence="2" id="KW-1185">Reference proteome</keyword>
<evidence type="ECO:0000313" key="1">
    <source>
        <dbReference type="EMBL" id="GIZ37792.1"/>
    </source>
</evidence>
<comment type="caution">
    <text evidence="1">The sequence shown here is derived from an EMBL/GenBank/DDBJ whole genome shotgun (WGS) entry which is preliminary data.</text>
</comment>
<dbReference type="OrthoDB" id="10471577at2759"/>
<reference evidence="1 2" key="1">
    <citation type="submission" date="2021-01" db="EMBL/GenBank/DDBJ databases">
        <title>Cercospora kikuchii MAFF 305040 whole genome shotgun sequence.</title>
        <authorList>
            <person name="Kashiwa T."/>
            <person name="Suzuki T."/>
        </authorList>
    </citation>
    <scope>NUCLEOTIDE SEQUENCE [LARGE SCALE GENOMIC DNA]</scope>
    <source>
        <strain evidence="1 2">MAFF 305040</strain>
    </source>
</reference>
<organism evidence="1 2">
    <name type="scientific">Cercospora kikuchii</name>
    <dbReference type="NCBI Taxonomy" id="84275"/>
    <lineage>
        <taxon>Eukaryota</taxon>
        <taxon>Fungi</taxon>
        <taxon>Dikarya</taxon>
        <taxon>Ascomycota</taxon>
        <taxon>Pezizomycotina</taxon>
        <taxon>Dothideomycetes</taxon>
        <taxon>Dothideomycetidae</taxon>
        <taxon>Mycosphaerellales</taxon>
        <taxon>Mycosphaerellaceae</taxon>
        <taxon>Cercospora</taxon>
    </lineage>
</organism>
<accession>A0A9P3CAI7</accession>
<gene>
    <name evidence="1" type="ORF">CKM354_000122700</name>
</gene>
<name>A0A9P3CAI7_9PEZI</name>
<dbReference type="GeneID" id="68286802"/>
<dbReference type="RefSeq" id="XP_044652279.1">
    <property type="nucleotide sequence ID" value="XM_044796344.1"/>
</dbReference>